<dbReference type="Proteomes" id="UP000608450">
    <property type="component" value="Unassembled WGS sequence"/>
</dbReference>
<dbReference type="PANTHER" id="PTHR36302:SF1">
    <property type="entry name" value="COPPER CHAPERONE PCU(A)C"/>
    <property type="match status" value="1"/>
</dbReference>
<feature type="chain" id="PRO_5045873547" evidence="1">
    <location>
        <begin position="21"/>
        <end position="141"/>
    </location>
</feature>
<evidence type="ECO:0000313" key="2">
    <source>
        <dbReference type="EMBL" id="MBG6289831.1"/>
    </source>
</evidence>
<dbReference type="Pfam" id="PF04314">
    <property type="entry name" value="PCuAC"/>
    <property type="match status" value="1"/>
</dbReference>
<proteinExistence type="predicted"/>
<dbReference type="InterPro" id="IPR036182">
    <property type="entry name" value="PCuAC_sf"/>
</dbReference>
<gene>
    <name evidence="2" type="ORF">I5I61_20450</name>
</gene>
<accession>A0ABS0KQG9</accession>
<dbReference type="InterPro" id="IPR058248">
    <property type="entry name" value="Lxx211020-like"/>
</dbReference>
<keyword evidence="3" id="KW-1185">Reference proteome</keyword>
<dbReference type="Gene3D" id="2.60.40.1890">
    <property type="entry name" value="PCu(A)C copper chaperone"/>
    <property type="match status" value="1"/>
</dbReference>
<evidence type="ECO:0000256" key="1">
    <source>
        <dbReference type="SAM" id="SignalP"/>
    </source>
</evidence>
<reference evidence="2 3" key="1">
    <citation type="submission" date="2020-11" db="EMBL/GenBank/DDBJ databases">
        <title>Enhanced detection system for hospital associated transmission using whole genome sequencing surveillance.</title>
        <authorList>
            <person name="Harrison L.H."/>
            <person name="Van Tyne D."/>
            <person name="Marsh J.W."/>
            <person name="Griffith M.P."/>
            <person name="Snyder D.J."/>
            <person name="Cooper V.S."/>
            <person name="Mustapha M."/>
        </authorList>
    </citation>
    <scope>NUCLEOTIDE SEQUENCE [LARGE SCALE GENOMIC DNA]</scope>
    <source>
        <strain evidence="2 3">PSA00705</strain>
    </source>
</reference>
<name>A0ABS0KQG9_PSENT</name>
<comment type="caution">
    <text evidence="2">The sequence shown here is derived from an EMBL/GenBank/DDBJ whole genome shotgun (WGS) entry which is preliminary data.</text>
</comment>
<dbReference type="InterPro" id="IPR007410">
    <property type="entry name" value="LpqE-like"/>
</dbReference>
<dbReference type="PANTHER" id="PTHR36302">
    <property type="entry name" value="BLR7088 PROTEIN"/>
    <property type="match status" value="1"/>
</dbReference>
<sequence length="141" mass="15145">MRYACALCLPLLLASMLAQADIEVRDARIRILPGDLPAAGYFTLINDGPTPATLEGAESPAFASVMMHQSVQRDGTASMQHVMKVEIPANGELSFAPGDYHLMLMQRQVPLAVGDKVQMTLKFSDGQRVPATFTAVLPGSD</sequence>
<dbReference type="SUPFAM" id="SSF110087">
    <property type="entry name" value="DR1885-like metal-binding protein"/>
    <property type="match status" value="1"/>
</dbReference>
<feature type="signal peptide" evidence="1">
    <location>
        <begin position="1"/>
        <end position="20"/>
    </location>
</feature>
<dbReference type="RefSeq" id="WP_196913211.1">
    <property type="nucleotide sequence ID" value="NZ_DAMDDB010000061.1"/>
</dbReference>
<organism evidence="2 3">
    <name type="scientific">Pseudomonas nitroreducens</name>
    <dbReference type="NCBI Taxonomy" id="46680"/>
    <lineage>
        <taxon>Bacteria</taxon>
        <taxon>Pseudomonadati</taxon>
        <taxon>Pseudomonadota</taxon>
        <taxon>Gammaproteobacteria</taxon>
        <taxon>Pseudomonadales</taxon>
        <taxon>Pseudomonadaceae</taxon>
        <taxon>Pseudomonas</taxon>
    </lineage>
</organism>
<evidence type="ECO:0000313" key="3">
    <source>
        <dbReference type="Proteomes" id="UP000608450"/>
    </source>
</evidence>
<protein>
    <submittedName>
        <fullName evidence="2">Copper chaperone PCu(A)C</fullName>
    </submittedName>
</protein>
<keyword evidence="1" id="KW-0732">Signal</keyword>
<dbReference type="EMBL" id="JADTFC010000057">
    <property type="protein sequence ID" value="MBG6289831.1"/>
    <property type="molecule type" value="Genomic_DNA"/>
</dbReference>